<name>A0A379LLD5_9GAMM</name>
<feature type="coiled-coil region" evidence="1">
    <location>
        <begin position="634"/>
        <end position="718"/>
    </location>
</feature>
<gene>
    <name evidence="3" type="ORF">NCTC10526_00918</name>
</gene>
<keyword evidence="4" id="KW-1185">Reference proteome</keyword>
<dbReference type="Proteomes" id="UP000254123">
    <property type="component" value="Unassembled WGS sequence"/>
</dbReference>
<feature type="compositionally biased region" description="Polar residues" evidence="2">
    <location>
        <begin position="1273"/>
        <end position="1300"/>
    </location>
</feature>
<reference evidence="3 4" key="1">
    <citation type="submission" date="2018-06" db="EMBL/GenBank/DDBJ databases">
        <authorList>
            <consortium name="Pathogen Informatics"/>
            <person name="Doyle S."/>
        </authorList>
    </citation>
    <scope>NUCLEOTIDE SEQUENCE [LARGE SCALE GENOMIC DNA]</scope>
    <source>
        <strain evidence="3 4">NCTC10526</strain>
    </source>
</reference>
<evidence type="ECO:0000256" key="2">
    <source>
        <dbReference type="SAM" id="MobiDB-lite"/>
    </source>
</evidence>
<evidence type="ECO:0000256" key="1">
    <source>
        <dbReference type="SAM" id="Coils"/>
    </source>
</evidence>
<dbReference type="InterPro" id="IPR021979">
    <property type="entry name" value="DUF3584"/>
</dbReference>
<evidence type="ECO:0000313" key="3">
    <source>
        <dbReference type="EMBL" id="SUD90584.1"/>
    </source>
</evidence>
<evidence type="ECO:0000313" key="4">
    <source>
        <dbReference type="Proteomes" id="UP000254123"/>
    </source>
</evidence>
<dbReference type="EMBL" id="UGVC01000001">
    <property type="protein sequence ID" value="SUD90584.1"/>
    <property type="molecule type" value="Genomic_DNA"/>
</dbReference>
<keyword evidence="1" id="KW-0175">Coiled coil</keyword>
<feature type="coiled-coil region" evidence="1">
    <location>
        <begin position="279"/>
        <end position="449"/>
    </location>
</feature>
<feature type="coiled-coil region" evidence="1">
    <location>
        <begin position="745"/>
        <end position="814"/>
    </location>
</feature>
<protein>
    <submittedName>
        <fullName evidence="3">ATPase involved in DNA repair</fullName>
    </submittedName>
</protein>
<dbReference type="RefSeq" id="WP_028859873.1">
    <property type="nucleotide sequence ID" value="NZ_CAJHAQ010000001.1"/>
</dbReference>
<proteinExistence type="predicted"/>
<feature type="region of interest" description="Disordered" evidence="2">
    <location>
        <begin position="1267"/>
        <end position="1300"/>
    </location>
</feature>
<dbReference type="STRING" id="1123034.GCA_000685805_02444"/>
<organism evidence="3 4">
    <name type="scientific">Psychrobacter phenylpyruvicus</name>
    <dbReference type="NCBI Taxonomy" id="29432"/>
    <lineage>
        <taxon>Bacteria</taxon>
        <taxon>Pseudomonadati</taxon>
        <taxon>Pseudomonadota</taxon>
        <taxon>Gammaproteobacteria</taxon>
        <taxon>Moraxellales</taxon>
        <taxon>Moraxellaceae</taxon>
        <taxon>Psychrobacter</taxon>
    </lineage>
</organism>
<dbReference type="Pfam" id="PF12128">
    <property type="entry name" value="DUF3584"/>
    <property type="match status" value="1"/>
</dbReference>
<accession>A0A379LLD5</accession>
<sequence>MNITGLKSIILHDSYFKGKRTKIHCQGHTNNTGDNGMGKTSALTLIPVFYGYEPERLISRSGNKKSFVDYYLPHPQSLIIFEYSRHDGDRCVCLYRKNQGGLAYRFIKGSADDTIFSPELADAFANKLPISDLLKHKLPFETSNQIDTITDYRAIIQNNVKVLKKRSKGRQSFVGDTYNYSLSTKSINHIGALTSVVLKHDRLLAQFKTMLVDSFLRDHISLDSKPLDNKGRELIDDLRSVNSFDIKTSELTEGYQSSLQLLSDWQSIEQTYAYSESYQQAIIEQKQQLTDQLQQQQTAKQNEEDSLNDELKQWQQKAQAVKISLDSYHKNLQDLNQQKDKWQTQDIDNKRRHVDNIEEYQRRISEQETQYSNLQQDAQSIKDEHEKRLRELTETLSQKLKHFSEQRDDVREKYQQDIELIQQRLQQHKEKDEQKRRQLQQRQNQAYNELKETQQPILVNIEVLKQGGLDASSQQQQSQLQSQLDQAYSKLASLDDRQTSIQQQLNEVNQGFGSIQNQLISLNAEMIGLKAKSEELHRILYPAKDSLLETLMQHPKHAQQSILKVVNPELLHRQDLDPSWHHELANSIGSNSPDVFANSNFYGLDIDLDKIETPESATTSYELNQKYEAINQQIKDNQQLIDSAAKTLEQHRQQQRELEAQLKLIANQKQAQNLEIVSIKDKQAQLTQQIKQQQQQQIEKKQAELSAINQQLKQLQSAHSVETSELEQEIAKRSQGFISQIKDTEQSRDNELQAIKDQIDQAESDKLNDEKRYQQSYHNALADKGVDTQQLNELSDSIAKLKRLLQQAESYQKLIAEYQRWLREEFSNHERYQSKVYELQDDLTAINQKIKELDTLKLQRLQAYDQQLSATSSKLNNLATQSQSIEQWQSKAKYPRLYLSEIQQTQAYERLQSSIASDKDIAEPTQDSVAVSADSIELPWLTKAISLIENTAKQLRVLTISAQNLTQAVTTHSESKIYEHWLSRKSEYQDQVIMDSETGMTKSLSPEVRYILDLVSLYSLMTEDLSQLRRSIRSQFVSTGLHFSNYYQTLSELNSKVKTIGSNLAKQINTDHHFPALSDIHIELISKIHTYDMWSDLQSFEKNYQQWTHGPNDSLPDEDFILSFERLLSSLESTQINEDIESLVELKISLTENGRVVPIKTDQDLQDASSTGLSLLAVIVVFCGMTRYLCPDESVTIHWPLDEIGQLSNQNTKLLFELMQKRNVTLFCAQPDASPLLNQFFVNKNWLDLRAGVRTIEVLQHSQSNPLLRAKNNPANTDTPNTHIDTPSINAAQNTAAHNA</sequence>